<organism evidence="3 4">
    <name type="scientific">Leifsonia kafniensis</name>
    <dbReference type="NCBI Taxonomy" id="475957"/>
    <lineage>
        <taxon>Bacteria</taxon>
        <taxon>Bacillati</taxon>
        <taxon>Actinomycetota</taxon>
        <taxon>Actinomycetes</taxon>
        <taxon>Micrococcales</taxon>
        <taxon>Microbacteriaceae</taxon>
        <taxon>Leifsonia</taxon>
    </lineage>
</organism>
<evidence type="ECO:0000256" key="1">
    <source>
        <dbReference type="SAM" id="MobiDB-lite"/>
    </source>
</evidence>
<protein>
    <recommendedName>
        <fullName evidence="2">TNT domain-containing protein</fullName>
    </recommendedName>
</protein>
<sequence>MGSTLIEPSAIPGLTIQPGVIASAATNFTKAAGSVRDQGAAVLTKWSGLSAVYSAPESGTLLAVMTPVGTETTTLGDQITSIGSALSTLAETVEPIRTKLVDIKQRAETFVTKAHGGITVDIWDSNHPAWDSGLIGGILLTDFADMGPAHIAWDKYQPWVDENNALLAEVNTQVVLLDEARAACVNTLNGLRTDVCVVPESAITIEQLNAAGDLPWGATGNGDRSCYESFNDGFDDAFYSTVAGLGSLISYNPETGDWGDWGNAGSTWVEMATTLGAIALIGPAVPLLANLAPKGSWAQEFGQGVLDRQVAVVEGLVGSPEAWQENPSKAAGAIVFNVGSFFIPGAGAVGGAAKAGLLGARVASLVEHASVLLGKGGAVVLDAVGGAGTKVGSALTHLMDVLKLDGGSGPRFEKALDDLEDTLKKADVDVTKPDLTPGGGHGPSADAPNGGHGTSEKPGSDGPGSEKPGHSEQPDAEKPNGSDGSGSEKPVTDGPDGDATPGGHPDQGDSAPGETTPAGDGAPGQDAGGTSGHGPVDSNADAGEGWTKAPVEAEGNPRPDGGDGQVFTNHGDSGEYPTRPEKVIDEETGEFVQNPDTALNEKTWDLVSDPDAPYGSHPDGTPLKKPEYDERFVQGNEGNWDRYPSFDGVVPGTRVTYTDPVAFVKDYGTQFDRIGPPNGKYLGLVQDGKAASFEQRGLPVSSLRQNYYEYSFTPDAAAKLKAAGIQIEISRIAPAFGREGGGLQVRFLEMVNGKMETLTLDQLGDFLK</sequence>
<dbReference type="RefSeq" id="WP_345063685.1">
    <property type="nucleotide sequence ID" value="NZ_BAABCN010000002.1"/>
</dbReference>
<dbReference type="Pfam" id="PF14021">
    <property type="entry name" value="TNT"/>
    <property type="match status" value="1"/>
</dbReference>
<feature type="region of interest" description="Disordered" evidence="1">
    <location>
        <begin position="427"/>
        <end position="580"/>
    </location>
</feature>
<feature type="region of interest" description="Disordered" evidence="1">
    <location>
        <begin position="606"/>
        <end position="626"/>
    </location>
</feature>
<keyword evidence="4" id="KW-1185">Reference proteome</keyword>
<accession>A0ABP7KBB0</accession>
<evidence type="ECO:0000313" key="3">
    <source>
        <dbReference type="EMBL" id="GAA3871514.1"/>
    </source>
</evidence>
<reference evidence="4" key="1">
    <citation type="journal article" date="2019" name="Int. J. Syst. Evol. Microbiol.">
        <title>The Global Catalogue of Microorganisms (GCM) 10K type strain sequencing project: providing services to taxonomists for standard genome sequencing and annotation.</title>
        <authorList>
            <consortium name="The Broad Institute Genomics Platform"/>
            <consortium name="The Broad Institute Genome Sequencing Center for Infectious Disease"/>
            <person name="Wu L."/>
            <person name="Ma J."/>
        </authorList>
    </citation>
    <scope>NUCLEOTIDE SEQUENCE [LARGE SCALE GENOMIC DNA]</scope>
    <source>
        <strain evidence="4">JCM 17021</strain>
    </source>
</reference>
<name>A0ABP7KBB0_9MICO</name>
<feature type="domain" description="TNT" evidence="2">
    <location>
        <begin position="667"/>
        <end position="753"/>
    </location>
</feature>
<feature type="compositionally biased region" description="Low complexity" evidence="1">
    <location>
        <begin position="492"/>
        <end position="504"/>
    </location>
</feature>
<gene>
    <name evidence="3" type="ORF">GCM10022381_13260</name>
</gene>
<comment type="caution">
    <text evidence="3">The sequence shown here is derived from an EMBL/GenBank/DDBJ whole genome shotgun (WGS) entry which is preliminary data.</text>
</comment>
<evidence type="ECO:0000313" key="4">
    <source>
        <dbReference type="Proteomes" id="UP001501803"/>
    </source>
</evidence>
<evidence type="ECO:0000259" key="2">
    <source>
        <dbReference type="Pfam" id="PF14021"/>
    </source>
</evidence>
<dbReference type="EMBL" id="BAABCN010000002">
    <property type="protein sequence ID" value="GAA3871514.1"/>
    <property type="molecule type" value="Genomic_DNA"/>
</dbReference>
<feature type="compositionally biased region" description="Basic and acidic residues" evidence="1">
    <location>
        <begin position="467"/>
        <end position="480"/>
    </location>
</feature>
<dbReference type="InterPro" id="IPR025331">
    <property type="entry name" value="TNT"/>
</dbReference>
<dbReference type="Proteomes" id="UP001501803">
    <property type="component" value="Unassembled WGS sequence"/>
</dbReference>
<proteinExistence type="predicted"/>